<proteinExistence type="predicted"/>
<evidence type="ECO:0000313" key="3">
    <source>
        <dbReference type="Proteomes" id="UP000837857"/>
    </source>
</evidence>
<organism evidence="2 3">
    <name type="scientific">Iphiclides podalirius</name>
    <name type="common">scarce swallowtail</name>
    <dbReference type="NCBI Taxonomy" id="110791"/>
    <lineage>
        <taxon>Eukaryota</taxon>
        <taxon>Metazoa</taxon>
        <taxon>Ecdysozoa</taxon>
        <taxon>Arthropoda</taxon>
        <taxon>Hexapoda</taxon>
        <taxon>Insecta</taxon>
        <taxon>Pterygota</taxon>
        <taxon>Neoptera</taxon>
        <taxon>Endopterygota</taxon>
        <taxon>Lepidoptera</taxon>
        <taxon>Glossata</taxon>
        <taxon>Ditrysia</taxon>
        <taxon>Papilionoidea</taxon>
        <taxon>Papilionidae</taxon>
        <taxon>Papilioninae</taxon>
        <taxon>Iphiclides</taxon>
    </lineage>
</organism>
<feature type="signal peptide" evidence="1">
    <location>
        <begin position="1"/>
        <end position="19"/>
    </location>
</feature>
<dbReference type="EMBL" id="OW152840">
    <property type="protein sequence ID" value="CAH2061797.1"/>
    <property type="molecule type" value="Genomic_DNA"/>
</dbReference>
<evidence type="ECO:0000256" key="1">
    <source>
        <dbReference type="SAM" id="SignalP"/>
    </source>
</evidence>
<gene>
    <name evidence="2" type="ORF">IPOD504_LOCUS11461</name>
</gene>
<dbReference type="Proteomes" id="UP000837857">
    <property type="component" value="Chromosome 28"/>
</dbReference>
<name>A0ABN8IQ68_9NEOP</name>
<feature type="non-terminal residue" evidence="2">
    <location>
        <position position="1"/>
    </location>
</feature>
<feature type="chain" id="PRO_5045318549" evidence="1">
    <location>
        <begin position="20"/>
        <end position="102"/>
    </location>
</feature>
<keyword evidence="1" id="KW-0732">Signal</keyword>
<reference evidence="2" key="1">
    <citation type="submission" date="2022-03" db="EMBL/GenBank/DDBJ databases">
        <authorList>
            <person name="Martin H S."/>
        </authorList>
    </citation>
    <scope>NUCLEOTIDE SEQUENCE</scope>
</reference>
<keyword evidence="3" id="KW-1185">Reference proteome</keyword>
<evidence type="ECO:0000313" key="2">
    <source>
        <dbReference type="EMBL" id="CAH2061797.1"/>
    </source>
</evidence>
<accession>A0ABN8IQ68</accession>
<protein>
    <submittedName>
        <fullName evidence="2">Uncharacterized protein</fullName>
    </submittedName>
</protein>
<sequence>MIKILLIFAIAMLAEVSLSTPRVGDDASTNNAASPDCPPEDECGWHCYLDTNPNSKNEDKSKRSGNDEMRESVLEDAWDLRQYGYPLWNYRLYNELSKILKT</sequence>